<keyword evidence="2 4" id="KW-0238">DNA-binding</keyword>
<dbReference type="InterPro" id="IPR001647">
    <property type="entry name" value="HTH_TetR"/>
</dbReference>
<dbReference type="PROSITE" id="PS50977">
    <property type="entry name" value="HTH_TETR_2"/>
    <property type="match status" value="1"/>
</dbReference>
<organism evidence="6 7">
    <name type="scientific">Bifidobacterium bohemicum DSM 22767</name>
    <dbReference type="NCBI Taxonomy" id="1437606"/>
    <lineage>
        <taxon>Bacteria</taxon>
        <taxon>Bacillati</taxon>
        <taxon>Actinomycetota</taxon>
        <taxon>Actinomycetes</taxon>
        <taxon>Bifidobacteriales</taxon>
        <taxon>Bifidobacteriaceae</taxon>
        <taxon>Bifidobacterium</taxon>
    </lineage>
</organism>
<dbReference type="EMBL" id="JGYP01000004">
    <property type="protein sequence ID" value="KFI44958.1"/>
    <property type="molecule type" value="Genomic_DNA"/>
</dbReference>
<proteinExistence type="predicted"/>
<keyword evidence="3" id="KW-0804">Transcription</keyword>
<dbReference type="Pfam" id="PF00440">
    <property type="entry name" value="TetR_N"/>
    <property type="match status" value="1"/>
</dbReference>
<dbReference type="InterPro" id="IPR009057">
    <property type="entry name" value="Homeodomain-like_sf"/>
</dbReference>
<dbReference type="PANTHER" id="PTHR30055:SF240">
    <property type="entry name" value="HTH-TYPE TRANSCRIPTIONAL REGULATOR ACRR"/>
    <property type="match status" value="1"/>
</dbReference>
<accession>A0A086ZEK8</accession>
<dbReference type="Proteomes" id="UP000029096">
    <property type="component" value="Unassembled WGS sequence"/>
</dbReference>
<protein>
    <submittedName>
        <fullName evidence="6">TetR-type transcriptional regulator</fullName>
    </submittedName>
</protein>
<dbReference type="InterPro" id="IPR050109">
    <property type="entry name" value="HTH-type_TetR-like_transc_reg"/>
</dbReference>
<reference evidence="6 7" key="1">
    <citation type="submission" date="2014-03" db="EMBL/GenBank/DDBJ databases">
        <title>Genomics of Bifidobacteria.</title>
        <authorList>
            <person name="Ventura M."/>
            <person name="Milani C."/>
            <person name="Lugli G.A."/>
        </authorList>
    </citation>
    <scope>NUCLEOTIDE SEQUENCE [LARGE SCALE GENOMIC DNA]</scope>
    <source>
        <strain evidence="6 7">DSM 22767</strain>
    </source>
</reference>
<feature type="domain" description="HTH tetR-type" evidence="5">
    <location>
        <begin position="74"/>
        <end position="134"/>
    </location>
</feature>
<dbReference type="GO" id="GO:0000976">
    <property type="term" value="F:transcription cis-regulatory region binding"/>
    <property type="evidence" value="ECO:0007669"/>
    <property type="project" value="TreeGrafter"/>
</dbReference>
<evidence type="ECO:0000256" key="1">
    <source>
        <dbReference type="ARBA" id="ARBA00023015"/>
    </source>
</evidence>
<dbReference type="PRINTS" id="PR00455">
    <property type="entry name" value="HTHTETR"/>
</dbReference>
<gene>
    <name evidence="6" type="ORF">BBOH_1218</name>
</gene>
<evidence type="ECO:0000256" key="2">
    <source>
        <dbReference type="ARBA" id="ARBA00023125"/>
    </source>
</evidence>
<sequence>MGLNVCSCARLGAMAVMDDLGAKGPLKADHMGKGLRVPPDVHALSRVSTFSSNPRARKVFDSTNFEHRKRMDAKQRRTQIVQAAAKVVASKGFWGMSLQDVADEIGITEAALYHYIDNKNDLLGMILRDYYDSQEADSYIYENARVRDVDGCELFYFPRFCLNNVLFNVRRPEMVKLFSTLNGEALSPEHPAHDYFINRQQKFWRQISSMNWLLPDVYRCDLNRFRHLWTLAMSAMDGLQLRWLGDASADLIEEWSAFSEELFPEPLWSGYGDPSEYDAQGGESLRAHGLHSGSAIVPLSQLDYPGCSCRCWSPIVDKRSSKPRIVRV</sequence>
<dbReference type="SUPFAM" id="SSF46689">
    <property type="entry name" value="Homeodomain-like"/>
    <property type="match status" value="1"/>
</dbReference>
<dbReference type="STRING" id="1437606.BBOH_1218"/>
<dbReference type="GO" id="GO:0003700">
    <property type="term" value="F:DNA-binding transcription factor activity"/>
    <property type="evidence" value="ECO:0007669"/>
    <property type="project" value="TreeGrafter"/>
</dbReference>
<evidence type="ECO:0000313" key="6">
    <source>
        <dbReference type="EMBL" id="KFI44958.1"/>
    </source>
</evidence>
<evidence type="ECO:0000256" key="4">
    <source>
        <dbReference type="PROSITE-ProRule" id="PRU00335"/>
    </source>
</evidence>
<name>A0A086ZEK8_9BIFI</name>
<keyword evidence="7" id="KW-1185">Reference proteome</keyword>
<dbReference type="AlphaFoldDB" id="A0A086ZEK8"/>
<evidence type="ECO:0000259" key="5">
    <source>
        <dbReference type="PROSITE" id="PS50977"/>
    </source>
</evidence>
<evidence type="ECO:0000256" key="3">
    <source>
        <dbReference type="ARBA" id="ARBA00023163"/>
    </source>
</evidence>
<comment type="caution">
    <text evidence="6">The sequence shown here is derived from an EMBL/GenBank/DDBJ whole genome shotgun (WGS) entry which is preliminary data.</text>
</comment>
<dbReference type="eggNOG" id="COG1309">
    <property type="taxonomic scope" value="Bacteria"/>
</dbReference>
<feature type="DNA-binding region" description="H-T-H motif" evidence="4">
    <location>
        <begin position="97"/>
        <end position="116"/>
    </location>
</feature>
<keyword evidence="1" id="KW-0805">Transcription regulation</keyword>
<dbReference type="Gene3D" id="1.10.357.10">
    <property type="entry name" value="Tetracycline Repressor, domain 2"/>
    <property type="match status" value="1"/>
</dbReference>
<dbReference type="PANTHER" id="PTHR30055">
    <property type="entry name" value="HTH-TYPE TRANSCRIPTIONAL REGULATOR RUTR"/>
    <property type="match status" value="1"/>
</dbReference>
<evidence type="ECO:0000313" key="7">
    <source>
        <dbReference type="Proteomes" id="UP000029096"/>
    </source>
</evidence>